<dbReference type="RefSeq" id="WP_005995725.1">
    <property type="nucleotide sequence ID" value="NZ_AECZ01000029.1"/>
</dbReference>
<dbReference type="STRING" id="596151.DesfrDRAFT_3296"/>
<gene>
    <name evidence="2" type="ORF">DesfrDRAFT_3296</name>
</gene>
<accession>E1K096</accession>
<dbReference type="OrthoDB" id="9772295at2"/>
<feature type="signal peptide" evidence="1">
    <location>
        <begin position="1"/>
        <end position="30"/>
    </location>
</feature>
<keyword evidence="3" id="KW-1185">Reference proteome</keyword>
<comment type="caution">
    <text evidence="2">The sequence shown here is derived from an EMBL/GenBank/DDBJ whole genome shotgun (WGS) entry which is preliminary data.</text>
</comment>
<organism evidence="2 3">
    <name type="scientific">Solidesulfovibrio fructosivorans JJ]</name>
    <dbReference type="NCBI Taxonomy" id="596151"/>
    <lineage>
        <taxon>Bacteria</taxon>
        <taxon>Pseudomonadati</taxon>
        <taxon>Thermodesulfobacteriota</taxon>
        <taxon>Desulfovibrionia</taxon>
        <taxon>Desulfovibrionales</taxon>
        <taxon>Desulfovibrionaceae</taxon>
        <taxon>Solidesulfovibrio</taxon>
    </lineage>
</organism>
<keyword evidence="1" id="KW-0732">Signal</keyword>
<sequence precursor="true">MSRNFPSAFRRIAVGLFALLAALFLGGVVAAAAAGAPSASDKAAQAVSRLTYGPTPGLLKAVAAMGVPAFIDSQLAYEKLDDPPALAKALEKLPSESMDTVHLFREYGPSAASAAKPGPEAMRRTFDRAGEVALEAANARLLRAIWSRRQLYELMVAFWSDHFSLGAKKGLAHLWVGSFEREAIRPHAMGKFLDLLMATATHPAMLIARDNWKNVVHRENGAAAKEALDPTYAAILIAHQTLGPGGPQKPADTVALARILTGWRVGAARGASESGGFNFDVDLHDPSDKVLLGHTIKGTGLSEGVAALRILASHPATAKNICRKLAVYFLADEPPAALVSRMVATFGKTDGDIRETLRTLFTSREFFDPKYMGNRFKPPLRQVVSAARAVGAKATDAAALAGALAGLGQPLYAADGPEGYPVAAAHWQKPDAIMRRVTFAGDLAAGHIPGLGITPKKLDVFELAVTLGPTVSEAAKKTAAKAGPAVLLAAPDFMRY</sequence>
<evidence type="ECO:0000256" key="1">
    <source>
        <dbReference type="SAM" id="SignalP"/>
    </source>
</evidence>
<evidence type="ECO:0000313" key="3">
    <source>
        <dbReference type="Proteomes" id="UP000006250"/>
    </source>
</evidence>
<proteinExistence type="predicted"/>
<dbReference type="AlphaFoldDB" id="E1K096"/>
<dbReference type="EMBL" id="AECZ01000029">
    <property type="protein sequence ID" value="EFL49927.1"/>
    <property type="molecule type" value="Genomic_DNA"/>
</dbReference>
<name>E1K096_SOLFR</name>
<feature type="chain" id="PRO_5003148379" description="DUF1800 domain-containing protein" evidence="1">
    <location>
        <begin position="31"/>
        <end position="496"/>
    </location>
</feature>
<dbReference type="InterPro" id="IPR014917">
    <property type="entry name" value="DUF1800"/>
</dbReference>
<reference evidence="2 3" key="1">
    <citation type="submission" date="2010-08" db="EMBL/GenBank/DDBJ databases">
        <title>The draft genome of Desulfovibrio fructosovorans JJ.</title>
        <authorList>
            <consortium name="US DOE Joint Genome Institute (JGI-PGF)"/>
            <person name="Lucas S."/>
            <person name="Copeland A."/>
            <person name="Lapidus A."/>
            <person name="Cheng J.-F."/>
            <person name="Bruce D."/>
            <person name="Goodwin L."/>
            <person name="Pitluck S."/>
            <person name="Land M.L."/>
            <person name="Hauser L."/>
            <person name="Chang Y.-J."/>
            <person name="Jeffries C."/>
            <person name="Wall J.D."/>
            <person name="Stahl D.A."/>
            <person name="Arkin A.P."/>
            <person name="Dehal P."/>
            <person name="Stolyar S.M."/>
            <person name="Hazen T.C."/>
            <person name="Woyke T.J."/>
        </authorList>
    </citation>
    <scope>NUCLEOTIDE SEQUENCE [LARGE SCALE GENOMIC DNA]</scope>
    <source>
        <strain evidence="2 3">JJ</strain>
    </source>
</reference>
<dbReference type="eggNOG" id="COG5267">
    <property type="taxonomic scope" value="Bacteria"/>
</dbReference>
<dbReference type="Proteomes" id="UP000006250">
    <property type="component" value="Unassembled WGS sequence"/>
</dbReference>
<evidence type="ECO:0000313" key="2">
    <source>
        <dbReference type="EMBL" id="EFL49927.1"/>
    </source>
</evidence>
<protein>
    <recommendedName>
        <fullName evidence="4">DUF1800 domain-containing protein</fullName>
    </recommendedName>
</protein>
<evidence type="ECO:0008006" key="4">
    <source>
        <dbReference type="Google" id="ProtNLM"/>
    </source>
</evidence>
<dbReference type="Pfam" id="PF08811">
    <property type="entry name" value="DUF1800"/>
    <property type="match status" value="1"/>
</dbReference>